<name>A0A919L8W6_9ACTN</name>
<organism evidence="3 4">
    <name type="scientific">Streptomyces sulfonofaciens</name>
    <dbReference type="NCBI Taxonomy" id="68272"/>
    <lineage>
        <taxon>Bacteria</taxon>
        <taxon>Bacillati</taxon>
        <taxon>Actinomycetota</taxon>
        <taxon>Actinomycetes</taxon>
        <taxon>Kitasatosporales</taxon>
        <taxon>Streptomycetaceae</taxon>
        <taxon>Streptomyces</taxon>
    </lineage>
</organism>
<dbReference type="GO" id="GO:0016491">
    <property type="term" value="F:oxidoreductase activity"/>
    <property type="evidence" value="ECO:0007669"/>
    <property type="project" value="InterPro"/>
</dbReference>
<dbReference type="Pfam" id="PF13602">
    <property type="entry name" value="ADH_zinc_N_2"/>
    <property type="match status" value="1"/>
</dbReference>
<dbReference type="InterPro" id="IPR051603">
    <property type="entry name" value="Zinc-ADH_QOR/CCCR"/>
</dbReference>
<dbReference type="Gene3D" id="3.90.180.10">
    <property type="entry name" value="Medium-chain alcohol dehydrogenases, catalytic domain"/>
    <property type="match status" value="1"/>
</dbReference>
<reference evidence="3" key="2">
    <citation type="submission" date="2020-09" db="EMBL/GenBank/DDBJ databases">
        <authorList>
            <person name="Sun Q."/>
            <person name="Ohkuma M."/>
        </authorList>
    </citation>
    <scope>NUCLEOTIDE SEQUENCE</scope>
    <source>
        <strain evidence="3">JCM 5069</strain>
    </source>
</reference>
<dbReference type="SMART" id="SM00829">
    <property type="entry name" value="PKS_ER"/>
    <property type="match status" value="1"/>
</dbReference>
<dbReference type="Pfam" id="PF08240">
    <property type="entry name" value="ADH_N"/>
    <property type="match status" value="1"/>
</dbReference>
<dbReference type="PANTHER" id="PTHR44154:SF1">
    <property type="entry name" value="QUINONE OXIDOREDUCTASE"/>
    <property type="match status" value="1"/>
</dbReference>
<comment type="caution">
    <text evidence="3">The sequence shown here is derived from an EMBL/GenBank/DDBJ whole genome shotgun (WGS) entry which is preliminary data.</text>
</comment>
<dbReference type="AlphaFoldDB" id="A0A919L8W6"/>
<keyword evidence="4" id="KW-1185">Reference proteome</keyword>
<dbReference type="EMBL" id="BNCD01000050">
    <property type="protein sequence ID" value="GHH89020.1"/>
    <property type="molecule type" value="Genomic_DNA"/>
</dbReference>
<evidence type="ECO:0000313" key="4">
    <source>
        <dbReference type="Proteomes" id="UP000603708"/>
    </source>
</evidence>
<reference evidence="3" key="1">
    <citation type="journal article" date="2014" name="Int. J. Syst. Evol. Microbiol.">
        <title>Complete genome sequence of Corynebacterium casei LMG S-19264T (=DSM 44701T), isolated from a smear-ripened cheese.</title>
        <authorList>
            <consortium name="US DOE Joint Genome Institute (JGI-PGF)"/>
            <person name="Walter F."/>
            <person name="Albersmeier A."/>
            <person name="Kalinowski J."/>
            <person name="Ruckert C."/>
        </authorList>
    </citation>
    <scope>NUCLEOTIDE SEQUENCE</scope>
    <source>
        <strain evidence="3">JCM 5069</strain>
    </source>
</reference>
<dbReference type="InterPro" id="IPR011032">
    <property type="entry name" value="GroES-like_sf"/>
</dbReference>
<feature type="domain" description="Enoyl reductase (ER)" evidence="2">
    <location>
        <begin position="11"/>
        <end position="304"/>
    </location>
</feature>
<dbReference type="SUPFAM" id="SSF50129">
    <property type="entry name" value="GroES-like"/>
    <property type="match status" value="1"/>
</dbReference>
<keyword evidence="1" id="KW-0521">NADP</keyword>
<protein>
    <submittedName>
        <fullName evidence="3">NADPH:quinone reductase</fullName>
    </submittedName>
</protein>
<dbReference type="InterPro" id="IPR013154">
    <property type="entry name" value="ADH-like_N"/>
</dbReference>
<dbReference type="InterPro" id="IPR020843">
    <property type="entry name" value="ER"/>
</dbReference>
<evidence type="ECO:0000313" key="3">
    <source>
        <dbReference type="EMBL" id="GHH89020.1"/>
    </source>
</evidence>
<dbReference type="Gene3D" id="3.40.50.720">
    <property type="entry name" value="NAD(P)-binding Rossmann-like Domain"/>
    <property type="match status" value="1"/>
</dbReference>
<sequence length="306" mass="31553">MSKAVRMDHYGGREVLYTADVQRPVPGPGEVLVQVRAAGTNPGETKIREGAMHEMWPASFPQGQGSDLAGTVAELGPDVDSFSEGDEVIGYVDTRSSQAEFAAVPATQLTPRPAGIPWEVAGSLKVAGSTAWAGLDALDLRPGETLVIAGATGGVGSLAVQLARRAGVTVMGVAGPGHQAWLAEHGAVPVVYGPGVADRIRQAAPDGVDAFFDAFGSGYVQLAVDLGVAPERINTVVDPTAVEEFGARFVGGAAAPMPETLGKLADLVAAGELKVAVARTYPLTEVAEAYRELEEGHPQGKIVLVP</sequence>
<dbReference type="RefSeq" id="WP_189939273.1">
    <property type="nucleotide sequence ID" value="NZ_BNCD01000050.1"/>
</dbReference>
<gene>
    <name evidence="3" type="ORF">GCM10018793_70740</name>
</gene>
<dbReference type="InterPro" id="IPR036291">
    <property type="entry name" value="NAD(P)-bd_dom_sf"/>
</dbReference>
<dbReference type="Proteomes" id="UP000603708">
    <property type="component" value="Unassembled WGS sequence"/>
</dbReference>
<dbReference type="SUPFAM" id="SSF51735">
    <property type="entry name" value="NAD(P)-binding Rossmann-fold domains"/>
    <property type="match status" value="1"/>
</dbReference>
<dbReference type="CDD" id="cd05289">
    <property type="entry name" value="MDR_like_2"/>
    <property type="match status" value="1"/>
</dbReference>
<accession>A0A919L8W6</accession>
<dbReference type="PANTHER" id="PTHR44154">
    <property type="entry name" value="QUINONE OXIDOREDUCTASE"/>
    <property type="match status" value="1"/>
</dbReference>
<evidence type="ECO:0000259" key="2">
    <source>
        <dbReference type="SMART" id="SM00829"/>
    </source>
</evidence>
<evidence type="ECO:0000256" key="1">
    <source>
        <dbReference type="ARBA" id="ARBA00022857"/>
    </source>
</evidence>
<proteinExistence type="predicted"/>